<comment type="caution">
    <text evidence="1">The sequence shown here is derived from an EMBL/GenBank/DDBJ whole genome shotgun (WGS) entry which is preliminary data.</text>
</comment>
<name>A0AAE3GTL3_9CYAN</name>
<evidence type="ECO:0000313" key="1">
    <source>
        <dbReference type="EMBL" id="MCP2729653.1"/>
    </source>
</evidence>
<reference evidence="1" key="1">
    <citation type="submission" date="2022-06" db="EMBL/GenBank/DDBJ databases">
        <title>New cyanobacteria of genus Symplocastrum in benthos of Lake Baikal.</title>
        <authorList>
            <person name="Sorokovikova E."/>
            <person name="Tikhonova I."/>
            <person name="Krasnopeev A."/>
            <person name="Evseev P."/>
            <person name="Gladkikh A."/>
            <person name="Belykh O."/>
        </authorList>
    </citation>
    <scope>NUCLEOTIDE SEQUENCE</scope>
    <source>
        <strain evidence="1">BBK-W-15</strain>
    </source>
</reference>
<gene>
    <name evidence="1" type="ORF">NJ959_14465</name>
</gene>
<dbReference type="Proteomes" id="UP001204953">
    <property type="component" value="Unassembled WGS sequence"/>
</dbReference>
<organism evidence="1 2">
    <name type="scientific">Limnofasciculus baicalensis BBK-W-15</name>
    <dbReference type="NCBI Taxonomy" id="2699891"/>
    <lineage>
        <taxon>Bacteria</taxon>
        <taxon>Bacillati</taxon>
        <taxon>Cyanobacteriota</taxon>
        <taxon>Cyanophyceae</taxon>
        <taxon>Coleofasciculales</taxon>
        <taxon>Coleofasciculaceae</taxon>
        <taxon>Limnofasciculus</taxon>
        <taxon>Limnofasciculus baicalensis</taxon>
    </lineage>
</organism>
<dbReference type="EMBL" id="JAMZMM010000131">
    <property type="protein sequence ID" value="MCP2729653.1"/>
    <property type="molecule type" value="Genomic_DNA"/>
</dbReference>
<dbReference type="RefSeq" id="WP_254012435.1">
    <property type="nucleotide sequence ID" value="NZ_JAMZMM010000131.1"/>
</dbReference>
<accession>A0AAE3GTL3</accession>
<dbReference type="AlphaFoldDB" id="A0AAE3GTL3"/>
<keyword evidence="2" id="KW-1185">Reference proteome</keyword>
<feature type="non-terminal residue" evidence="1">
    <location>
        <position position="1"/>
    </location>
</feature>
<proteinExistence type="predicted"/>
<sequence length="62" mass="7218">HFNGLELLAVELILRRVFSLTNNGARSELKLTGMRILVHFNGLELLAVELILRRVFWLTERD</sequence>
<evidence type="ECO:0000313" key="2">
    <source>
        <dbReference type="Proteomes" id="UP001204953"/>
    </source>
</evidence>
<protein>
    <submittedName>
        <fullName evidence="1">Uncharacterized protein</fullName>
    </submittedName>
</protein>